<proteinExistence type="predicted"/>
<organism evidence="1 2">
    <name type="scientific">Hallella colorans</name>
    <dbReference type="NCBI Taxonomy" id="1703337"/>
    <lineage>
        <taxon>Bacteria</taxon>
        <taxon>Pseudomonadati</taxon>
        <taxon>Bacteroidota</taxon>
        <taxon>Bacteroidia</taxon>
        <taxon>Bacteroidales</taxon>
        <taxon>Prevotellaceae</taxon>
        <taxon>Hallella</taxon>
    </lineage>
</organism>
<comment type="caution">
    <text evidence="1">The sequence shown here is derived from an EMBL/GenBank/DDBJ whole genome shotgun (WGS) entry which is preliminary data.</text>
</comment>
<evidence type="ECO:0000313" key="1">
    <source>
        <dbReference type="EMBL" id="PVX53511.1"/>
    </source>
</evidence>
<evidence type="ECO:0000313" key="2">
    <source>
        <dbReference type="Proteomes" id="UP000245870"/>
    </source>
</evidence>
<keyword evidence="2" id="KW-1185">Reference proteome</keyword>
<reference evidence="1 2" key="1">
    <citation type="submission" date="2018-05" db="EMBL/GenBank/DDBJ databases">
        <title>Genomic Encyclopedia of Type Strains, Phase IV (KMG-IV): sequencing the most valuable type-strain genomes for metagenomic binning, comparative biology and taxonomic classification.</title>
        <authorList>
            <person name="Goeker M."/>
        </authorList>
    </citation>
    <scope>NUCLEOTIDE SEQUENCE [LARGE SCALE GENOMIC DNA]</scope>
    <source>
        <strain evidence="1 2">DSM 100333</strain>
    </source>
</reference>
<accession>A0A2U0U784</accession>
<dbReference type="EMBL" id="QENY01000011">
    <property type="protein sequence ID" value="PVX53511.1"/>
    <property type="molecule type" value="Genomic_DNA"/>
</dbReference>
<protein>
    <submittedName>
        <fullName evidence="1">Uncharacterized protein</fullName>
    </submittedName>
</protein>
<dbReference type="Proteomes" id="UP000245870">
    <property type="component" value="Unassembled WGS sequence"/>
</dbReference>
<name>A0A2U0U784_9BACT</name>
<gene>
    <name evidence="1" type="ORF">C7379_11124</name>
</gene>
<dbReference type="AlphaFoldDB" id="A0A2U0U784"/>
<sequence length="87" mass="10311">MAPCESLTATNKQDEKYEIIIPNLTFMIRDSVYKIALTLFGREKTMPTANILRKPYWARHQRHQEVKRQDPNKTIYKDNFKIANTIL</sequence>